<keyword evidence="2" id="KW-1185">Reference proteome</keyword>
<evidence type="ECO:0000313" key="2">
    <source>
        <dbReference type="Proteomes" id="UP000596661"/>
    </source>
</evidence>
<dbReference type="EMBL" id="UZAU01000132">
    <property type="status" value="NOT_ANNOTATED_CDS"/>
    <property type="molecule type" value="Genomic_DNA"/>
</dbReference>
<dbReference type="Gramene" id="evm.model.02.806">
    <property type="protein sequence ID" value="cds.evm.model.02.806"/>
    <property type="gene ID" value="evm.TU.02.806"/>
</dbReference>
<dbReference type="AlphaFoldDB" id="A0A803P2P9"/>
<dbReference type="EnsemblPlants" id="evm.model.02.806">
    <property type="protein sequence ID" value="cds.evm.model.02.806"/>
    <property type="gene ID" value="evm.TU.02.806"/>
</dbReference>
<evidence type="ECO:0000313" key="1">
    <source>
        <dbReference type="EnsemblPlants" id="cds.evm.model.02.806"/>
    </source>
</evidence>
<protein>
    <submittedName>
        <fullName evidence="1">Uncharacterized protein</fullName>
    </submittedName>
</protein>
<reference evidence="1" key="2">
    <citation type="submission" date="2021-03" db="UniProtKB">
        <authorList>
            <consortium name="EnsemblPlants"/>
        </authorList>
    </citation>
    <scope>IDENTIFICATION</scope>
</reference>
<dbReference type="Proteomes" id="UP000596661">
    <property type="component" value="Chromosome 2"/>
</dbReference>
<reference evidence="1" key="1">
    <citation type="submission" date="2018-11" db="EMBL/GenBank/DDBJ databases">
        <authorList>
            <person name="Grassa J C."/>
        </authorList>
    </citation>
    <scope>NUCLEOTIDE SEQUENCE [LARGE SCALE GENOMIC DNA]</scope>
</reference>
<sequence length="93" mass="10849">MFSTFHLVWATEYDWIPKLGNNFPNEAVFSQPFDFFLESFGALVVKERAFLLYMLEVFFVDVEGMTDDLGVDPDHVLMRPRKNFLISPEASHK</sequence>
<accession>A0A803P2P9</accession>
<proteinExistence type="predicted"/>
<organism evidence="1 2">
    <name type="scientific">Cannabis sativa</name>
    <name type="common">Hemp</name>
    <name type="synonym">Marijuana</name>
    <dbReference type="NCBI Taxonomy" id="3483"/>
    <lineage>
        <taxon>Eukaryota</taxon>
        <taxon>Viridiplantae</taxon>
        <taxon>Streptophyta</taxon>
        <taxon>Embryophyta</taxon>
        <taxon>Tracheophyta</taxon>
        <taxon>Spermatophyta</taxon>
        <taxon>Magnoliopsida</taxon>
        <taxon>eudicotyledons</taxon>
        <taxon>Gunneridae</taxon>
        <taxon>Pentapetalae</taxon>
        <taxon>rosids</taxon>
        <taxon>fabids</taxon>
        <taxon>Rosales</taxon>
        <taxon>Cannabaceae</taxon>
        <taxon>Cannabis</taxon>
    </lineage>
</organism>
<name>A0A803P2P9_CANSA</name>